<keyword evidence="3" id="KW-1185">Reference proteome</keyword>
<reference evidence="2" key="2">
    <citation type="submission" date="2021-02" db="EMBL/GenBank/DDBJ databases">
        <authorList>
            <person name="Kimball J.A."/>
            <person name="Haas M.W."/>
            <person name="Macchietto M."/>
            <person name="Kono T."/>
            <person name="Duquette J."/>
            <person name="Shao M."/>
        </authorList>
    </citation>
    <scope>NUCLEOTIDE SEQUENCE</scope>
    <source>
        <tissue evidence="2">Fresh leaf tissue</tissue>
    </source>
</reference>
<organism evidence="2 3">
    <name type="scientific">Zizania palustris</name>
    <name type="common">Northern wild rice</name>
    <dbReference type="NCBI Taxonomy" id="103762"/>
    <lineage>
        <taxon>Eukaryota</taxon>
        <taxon>Viridiplantae</taxon>
        <taxon>Streptophyta</taxon>
        <taxon>Embryophyta</taxon>
        <taxon>Tracheophyta</taxon>
        <taxon>Spermatophyta</taxon>
        <taxon>Magnoliopsida</taxon>
        <taxon>Liliopsida</taxon>
        <taxon>Poales</taxon>
        <taxon>Poaceae</taxon>
        <taxon>BOP clade</taxon>
        <taxon>Oryzoideae</taxon>
        <taxon>Oryzeae</taxon>
        <taxon>Zizaniinae</taxon>
        <taxon>Zizania</taxon>
    </lineage>
</organism>
<sequence length="163" mass="18134">MCGEMNTMKPQDIAAATGVRCSQNNEKRWCYKSVVVPRLVLYERHIVWSTCKHKPTTKRSQSTTTTMLDPPAKEEPVVAEEDDDDAGERGAKNQCEAASSVAANLWCNGSRDDDGFYYYGGFQPGNRKQVKSHGRTPESRARGAAQLSVFGRRLDTTFLPISN</sequence>
<comment type="caution">
    <text evidence="2">The sequence shown here is derived from an EMBL/GenBank/DDBJ whole genome shotgun (WGS) entry which is preliminary data.</text>
</comment>
<feature type="region of interest" description="Disordered" evidence="1">
    <location>
        <begin position="53"/>
        <end position="93"/>
    </location>
</feature>
<evidence type="ECO:0000256" key="1">
    <source>
        <dbReference type="SAM" id="MobiDB-lite"/>
    </source>
</evidence>
<feature type="region of interest" description="Disordered" evidence="1">
    <location>
        <begin position="124"/>
        <end position="143"/>
    </location>
</feature>
<feature type="compositionally biased region" description="Low complexity" evidence="1">
    <location>
        <begin position="58"/>
        <end position="70"/>
    </location>
</feature>
<proteinExistence type="predicted"/>
<feature type="compositionally biased region" description="Acidic residues" evidence="1">
    <location>
        <begin position="77"/>
        <end position="86"/>
    </location>
</feature>
<dbReference type="EMBL" id="JAAALK010000082">
    <property type="protein sequence ID" value="KAG8088494.1"/>
    <property type="molecule type" value="Genomic_DNA"/>
</dbReference>
<protein>
    <submittedName>
        <fullName evidence="2">Uncharacterized protein</fullName>
    </submittedName>
</protein>
<dbReference type="AlphaFoldDB" id="A0A8J5WHS9"/>
<dbReference type="Proteomes" id="UP000729402">
    <property type="component" value="Unassembled WGS sequence"/>
</dbReference>
<gene>
    <name evidence="2" type="ORF">GUJ93_ZPchr0010g10962</name>
</gene>
<accession>A0A8J5WHS9</accession>
<evidence type="ECO:0000313" key="3">
    <source>
        <dbReference type="Proteomes" id="UP000729402"/>
    </source>
</evidence>
<evidence type="ECO:0000313" key="2">
    <source>
        <dbReference type="EMBL" id="KAG8088494.1"/>
    </source>
</evidence>
<reference evidence="2" key="1">
    <citation type="journal article" date="2021" name="bioRxiv">
        <title>Whole Genome Assembly and Annotation of Northern Wild Rice, Zizania palustris L., Supports a Whole Genome Duplication in the Zizania Genus.</title>
        <authorList>
            <person name="Haas M."/>
            <person name="Kono T."/>
            <person name="Macchietto M."/>
            <person name="Millas R."/>
            <person name="McGilp L."/>
            <person name="Shao M."/>
            <person name="Duquette J."/>
            <person name="Hirsch C.N."/>
            <person name="Kimball J."/>
        </authorList>
    </citation>
    <scope>NUCLEOTIDE SEQUENCE</scope>
    <source>
        <tissue evidence="2">Fresh leaf tissue</tissue>
    </source>
</reference>
<name>A0A8J5WHS9_ZIZPA</name>